<evidence type="ECO:0000259" key="2">
    <source>
        <dbReference type="PROSITE" id="PS50887"/>
    </source>
</evidence>
<dbReference type="InterPro" id="IPR000160">
    <property type="entry name" value="GGDEF_dom"/>
</dbReference>
<evidence type="ECO:0000313" key="3">
    <source>
        <dbReference type="EMBL" id="KKN84181.1"/>
    </source>
</evidence>
<dbReference type="Pfam" id="PF00990">
    <property type="entry name" value="GGDEF"/>
    <property type="match status" value="1"/>
</dbReference>
<organism evidence="3">
    <name type="scientific">marine sediment metagenome</name>
    <dbReference type="NCBI Taxonomy" id="412755"/>
    <lineage>
        <taxon>unclassified sequences</taxon>
        <taxon>metagenomes</taxon>
        <taxon>ecological metagenomes</taxon>
    </lineage>
</organism>
<comment type="caution">
    <text evidence="3">The sequence shown here is derived from an EMBL/GenBank/DDBJ whole genome shotgun (WGS) entry which is preliminary data.</text>
</comment>
<dbReference type="Pfam" id="PF00072">
    <property type="entry name" value="Response_reg"/>
    <property type="match status" value="1"/>
</dbReference>
<name>A0A0F9WE92_9ZZZZ</name>
<protein>
    <recommendedName>
        <fullName evidence="4">Diguanylate cyclase</fullName>
    </recommendedName>
</protein>
<dbReference type="CDD" id="cd01949">
    <property type="entry name" value="GGDEF"/>
    <property type="match status" value="1"/>
</dbReference>
<dbReference type="GO" id="GO:1902201">
    <property type="term" value="P:negative regulation of bacterial-type flagellum-dependent cell motility"/>
    <property type="evidence" value="ECO:0007669"/>
    <property type="project" value="TreeGrafter"/>
</dbReference>
<dbReference type="InterPro" id="IPR029787">
    <property type="entry name" value="Nucleotide_cyclase"/>
</dbReference>
<dbReference type="PROSITE" id="PS50110">
    <property type="entry name" value="RESPONSE_REGULATORY"/>
    <property type="match status" value="1"/>
</dbReference>
<dbReference type="GO" id="GO:0000160">
    <property type="term" value="P:phosphorelay signal transduction system"/>
    <property type="evidence" value="ECO:0007669"/>
    <property type="project" value="InterPro"/>
</dbReference>
<dbReference type="PANTHER" id="PTHR45138:SF9">
    <property type="entry name" value="DIGUANYLATE CYCLASE DGCM-RELATED"/>
    <property type="match status" value="1"/>
</dbReference>
<dbReference type="SMART" id="SM00267">
    <property type="entry name" value="GGDEF"/>
    <property type="match status" value="1"/>
</dbReference>
<dbReference type="Gene3D" id="3.30.70.270">
    <property type="match status" value="1"/>
</dbReference>
<dbReference type="InterPro" id="IPR001789">
    <property type="entry name" value="Sig_transdc_resp-reg_receiver"/>
</dbReference>
<dbReference type="InterPro" id="IPR050469">
    <property type="entry name" value="Diguanylate_Cyclase"/>
</dbReference>
<accession>A0A0F9WE92</accession>
<dbReference type="PANTHER" id="PTHR45138">
    <property type="entry name" value="REGULATORY COMPONENTS OF SENSORY TRANSDUCTION SYSTEM"/>
    <property type="match status" value="1"/>
</dbReference>
<dbReference type="GO" id="GO:0052621">
    <property type="term" value="F:diguanylate cyclase activity"/>
    <property type="evidence" value="ECO:0007669"/>
    <property type="project" value="TreeGrafter"/>
</dbReference>
<dbReference type="SMART" id="SM00448">
    <property type="entry name" value="REC"/>
    <property type="match status" value="1"/>
</dbReference>
<dbReference type="SUPFAM" id="SSF55073">
    <property type="entry name" value="Nucleotide cyclase"/>
    <property type="match status" value="1"/>
</dbReference>
<dbReference type="GO" id="GO:0005886">
    <property type="term" value="C:plasma membrane"/>
    <property type="evidence" value="ECO:0007669"/>
    <property type="project" value="TreeGrafter"/>
</dbReference>
<feature type="domain" description="GGDEF" evidence="2">
    <location>
        <begin position="299"/>
        <end position="431"/>
    </location>
</feature>
<feature type="domain" description="Response regulatory" evidence="1">
    <location>
        <begin position="143"/>
        <end position="259"/>
    </location>
</feature>
<dbReference type="EMBL" id="LAZR01000174">
    <property type="protein sequence ID" value="KKN84181.1"/>
    <property type="molecule type" value="Genomic_DNA"/>
</dbReference>
<evidence type="ECO:0008006" key="4">
    <source>
        <dbReference type="Google" id="ProtNLM"/>
    </source>
</evidence>
<dbReference type="PROSITE" id="PS50887">
    <property type="entry name" value="GGDEF"/>
    <property type="match status" value="1"/>
</dbReference>
<sequence>MLLDSKLIDVARLDEQDRERGGMSAAGAALRKSVKFFEEDARIEQCASMISGLGYRPVDGRGEQSEGACVAVLINTQVDPDLALAREQSASHRVILLADETSFEFKLAAARAGVEAILSTPLDTVELGAWLDDYDTGEAEPLSILIVDDDEIAAEAFAFALEAADMRVRILTDPGRVLEEISSNTPDLILLDMHMPVADGMEVAQIIRQSRRNLSLPIIFLSAEQDVERQRQARKLGGDDFINKSVGFDHLASLVRMRAERAVALRQIGERDSLTGLLNHARFKDRVAVELERCRRTGSQFSVCLLDIDHFKQVNDTKGHQVGDRVIQTLSHSLVGGLRHIDVVARYGGEEFGVILLDTPIEPSNAVMNRIREHFADIPMRGPDELFHVTFSAGVAGADAGKSADELIAAADAALYEAKRSGRNRVVSAKS</sequence>
<dbReference type="InterPro" id="IPR011006">
    <property type="entry name" value="CheY-like_superfamily"/>
</dbReference>
<dbReference type="Gene3D" id="3.40.50.2300">
    <property type="match status" value="1"/>
</dbReference>
<dbReference type="NCBIfam" id="TIGR00254">
    <property type="entry name" value="GGDEF"/>
    <property type="match status" value="1"/>
</dbReference>
<reference evidence="3" key="1">
    <citation type="journal article" date="2015" name="Nature">
        <title>Complex archaea that bridge the gap between prokaryotes and eukaryotes.</title>
        <authorList>
            <person name="Spang A."/>
            <person name="Saw J.H."/>
            <person name="Jorgensen S.L."/>
            <person name="Zaremba-Niedzwiedzka K."/>
            <person name="Martijn J."/>
            <person name="Lind A.E."/>
            <person name="van Eijk R."/>
            <person name="Schleper C."/>
            <person name="Guy L."/>
            <person name="Ettema T.J."/>
        </authorList>
    </citation>
    <scope>NUCLEOTIDE SEQUENCE</scope>
</reference>
<evidence type="ECO:0000259" key="1">
    <source>
        <dbReference type="PROSITE" id="PS50110"/>
    </source>
</evidence>
<gene>
    <name evidence="3" type="ORF">LCGC14_0291300</name>
</gene>
<dbReference type="AlphaFoldDB" id="A0A0F9WE92"/>
<dbReference type="FunFam" id="3.30.70.270:FF:000001">
    <property type="entry name" value="Diguanylate cyclase domain protein"/>
    <property type="match status" value="1"/>
</dbReference>
<proteinExistence type="predicted"/>
<dbReference type="InterPro" id="IPR043128">
    <property type="entry name" value="Rev_trsase/Diguanyl_cyclase"/>
</dbReference>
<dbReference type="GO" id="GO:0043709">
    <property type="term" value="P:cell adhesion involved in single-species biofilm formation"/>
    <property type="evidence" value="ECO:0007669"/>
    <property type="project" value="TreeGrafter"/>
</dbReference>
<dbReference type="SUPFAM" id="SSF52172">
    <property type="entry name" value="CheY-like"/>
    <property type="match status" value="1"/>
</dbReference>